<protein>
    <submittedName>
        <fullName evidence="1">Uncharacterized protein</fullName>
    </submittedName>
</protein>
<comment type="caution">
    <text evidence="1">The sequence shown here is derived from an EMBL/GenBank/DDBJ whole genome shotgun (WGS) entry which is preliminary data.</text>
</comment>
<dbReference type="EMBL" id="JACEIK010002231">
    <property type="protein sequence ID" value="MCD9559841.1"/>
    <property type="molecule type" value="Genomic_DNA"/>
</dbReference>
<proteinExistence type="predicted"/>
<name>A0ABS8UPL9_DATST</name>
<sequence>EERVKLRVGIWECLESVNIELKVHHRVTLRIFHVEQHLHGLRKKIMEFGRRKTVRLHNKSVSQRRLGTLSSMTRGLDFQICQSSSEGL</sequence>
<keyword evidence="2" id="KW-1185">Reference proteome</keyword>
<gene>
    <name evidence="1" type="ORF">HAX54_018164</name>
</gene>
<organism evidence="1 2">
    <name type="scientific">Datura stramonium</name>
    <name type="common">Jimsonweed</name>
    <name type="synonym">Common thornapple</name>
    <dbReference type="NCBI Taxonomy" id="4076"/>
    <lineage>
        <taxon>Eukaryota</taxon>
        <taxon>Viridiplantae</taxon>
        <taxon>Streptophyta</taxon>
        <taxon>Embryophyta</taxon>
        <taxon>Tracheophyta</taxon>
        <taxon>Spermatophyta</taxon>
        <taxon>Magnoliopsida</taxon>
        <taxon>eudicotyledons</taxon>
        <taxon>Gunneridae</taxon>
        <taxon>Pentapetalae</taxon>
        <taxon>asterids</taxon>
        <taxon>lamiids</taxon>
        <taxon>Solanales</taxon>
        <taxon>Solanaceae</taxon>
        <taxon>Solanoideae</taxon>
        <taxon>Datureae</taxon>
        <taxon>Datura</taxon>
    </lineage>
</organism>
<feature type="non-terminal residue" evidence="1">
    <location>
        <position position="1"/>
    </location>
</feature>
<reference evidence="1 2" key="1">
    <citation type="journal article" date="2021" name="BMC Genomics">
        <title>Datura genome reveals duplications of psychoactive alkaloid biosynthetic genes and high mutation rate following tissue culture.</title>
        <authorList>
            <person name="Rajewski A."/>
            <person name="Carter-House D."/>
            <person name="Stajich J."/>
            <person name="Litt A."/>
        </authorList>
    </citation>
    <scope>NUCLEOTIDE SEQUENCE [LARGE SCALE GENOMIC DNA]</scope>
    <source>
        <strain evidence="1">AR-01</strain>
    </source>
</reference>
<accession>A0ABS8UPL9</accession>
<evidence type="ECO:0000313" key="1">
    <source>
        <dbReference type="EMBL" id="MCD9559841.1"/>
    </source>
</evidence>
<evidence type="ECO:0000313" key="2">
    <source>
        <dbReference type="Proteomes" id="UP000823775"/>
    </source>
</evidence>
<dbReference type="Proteomes" id="UP000823775">
    <property type="component" value="Unassembled WGS sequence"/>
</dbReference>